<sequence>MSQDQNAQDPLEFVRGMWNSMGFSLPGMVTPTLDVEELDKRITDMKAVEGWLKMNLNMLQMSIQGLELQRAAIAAVKAMGSRANTDEAASEASPNPFAAAAAMWPWNLMNPEQNQADTAKAGTESKTAARSTRRKPADDK</sequence>
<dbReference type="eggNOG" id="ENOG50337T3">
    <property type="taxonomic scope" value="Bacteria"/>
</dbReference>
<dbReference type="InterPro" id="IPR050026">
    <property type="entry name" value="PHA_gran_PhaM_N"/>
</dbReference>
<keyword evidence="3" id="KW-1185">Reference proteome</keyword>
<reference evidence="2 3" key="1">
    <citation type="submission" date="2012-09" db="EMBL/GenBank/DDBJ databases">
        <title>Draft Genome Sequences of 6 Strains from Genus Thauera.</title>
        <authorList>
            <person name="Liu B."/>
            <person name="Shapleigh J.P."/>
            <person name="Frostegard A.H."/>
        </authorList>
    </citation>
    <scope>NUCLEOTIDE SEQUENCE [LARGE SCALE GENOMIC DNA]</scope>
    <source>
        <strain evidence="3">47Lol / DSM 12138</strain>
    </source>
</reference>
<feature type="region of interest" description="Disordered" evidence="1">
    <location>
        <begin position="103"/>
        <end position="140"/>
    </location>
</feature>
<evidence type="ECO:0000313" key="2">
    <source>
        <dbReference type="EMBL" id="ENO90672.1"/>
    </source>
</evidence>
<dbReference type="STRING" id="1123367.GCA_000621305_01744"/>
<evidence type="ECO:0000313" key="3">
    <source>
        <dbReference type="Proteomes" id="UP000013232"/>
    </source>
</evidence>
<evidence type="ECO:0000256" key="1">
    <source>
        <dbReference type="SAM" id="MobiDB-lite"/>
    </source>
</evidence>
<name>N6Z7U9_THAL4</name>
<protein>
    <recommendedName>
        <fullName evidence="4">Regulatory protein</fullName>
    </recommendedName>
</protein>
<accession>N6Z7U9</accession>
<gene>
    <name evidence="2" type="ORF">C666_00560</name>
</gene>
<dbReference type="OrthoDB" id="8566581at2"/>
<evidence type="ECO:0008006" key="4">
    <source>
        <dbReference type="Google" id="ProtNLM"/>
    </source>
</evidence>
<dbReference type="Proteomes" id="UP000013232">
    <property type="component" value="Unassembled WGS sequence"/>
</dbReference>
<proteinExistence type="predicted"/>
<comment type="caution">
    <text evidence="2">The sequence shown here is derived from an EMBL/GenBank/DDBJ whole genome shotgun (WGS) entry which is preliminary data.</text>
</comment>
<dbReference type="AlphaFoldDB" id="N6Z7U9"/>
<dbReference type="EMBL" id="AMXE01000001">
    <property type="protein sequence ID" value="ENO90672.1"/>
    <property type="molecule type" value="Genomic_DNA"/>
</dbReference>
<dbReference type="NCBIfam" id="NF043076">
    <property type="entry name" value="PHA_gran_PhaM"/>
    <property type="match status" value="1"/>
</dbReference>
<dbReference type="RefSeq" id="WP_004332412.1">
    <property type="nucleotide sequence ID" value="NZ_AMXE01000001.1"/>
</dbReference>
<organism evidence="2 3">
    <name type="scientific">Thauera linaloolentis (strain DSM 12138 / JCM 21573 / CCUG 41526 / CIP 105981 / IAM 15112 / NBRC 102519 / 47Lol)</name>
    <dbReference type="NCBI Taxonomy" id="1123367"/>
    <lineage>
        <taxon>Bacteria</taxon>
        <taxon>Pseudomonadati</taxon>
        <taxon>Pseudomonadota</taxon>
        <taxon>Betaproteobacteria</taxon>
        <taxon>Rhodocyclales</taxon>
        <taxon>Zoogloeaceae</taxon>
        <taxon>Thauera</taxon>
    </lineage>
</organism>